<evidence type="ECO:0000259" key="2">
    <source>
        <dbReference type="PROSITE" id="PS50106"/>
    </source>
</evidence>
<reference evidence="3" key="1">
    <citation type="journal article" date="2020" name="mSystems">
        <title>Genome- and Community-Level Interaction Insights into Carbon Utilization and Element Cycling Functions of Hydrothermarchaeota in Hydrothermal Sediment.</title>
        <authorList>
            <person name="Zhou Z."/>
            <person name="Liu Y."/>
            <person name="Xu W."/>
            <person name="Pan J."/>
            <person name="Luo Z.H."/>
            <person name="Li M."/>
        </authorList>
    </citation>
    <scope>NUCLEOTIDE SEQUENCE [LARGE SCALE GENOMIC DNA]</scope>
    <source>
        <strain evidence="3">HyVt-527</strain>
    </source>
</reference>
<proteinExistence type="predicted"/>
<dbReference type="GO" id="GO:0006508">
    <property type="term" value="P:proteolysis"/>
    <property type="evidence" value="ECO:0007669"/>
    <property type="project" value="InterPro"/>
</dbReference>
<dbReference type="PANTHER" id="PTHR12147:SF26">
    <property type="entry name" value="PEPTIDASE M28 DOMAIN-CONTAINING PROTEIN"/>
    <property type="match status" value="1"/>
</dbReference>
<feature type="region of interest" description="Disordered" evidence="1">
    <location>
        <begin position="979"/>
        <end position="998"/>
    </location>
</feature>
<sequence length="1082" mass="121517">PADRLPDKWTFFLNSDLTVTSADPNVTVKLVQKNVRAQDAGMDMEAPEVANRIKQNKYVLQFKNPPAGQTTVVLTYAGVIYNEIKQLGQEYARGFSTSPGIVSEQGVYLAGSSDWIPWFNDQLITFRLTTRLPQEWDVVSQGRRTVHKTENGRRVTTWLCRAPMEEVFLIAAKFHEYNRPVGKVQVMAFLRSPDEALANKYLETTGQYLEMYRQLIGPYPFWKFALVENFWETGYGMPSFTLLGPQVIRFPFILHSSYPHELLHNWWGNSVYVDFSTGNWCEGLTVYMADHLIKEQRGQGAEYRRSTLQKFTDYVHPDNDFPLNKFLSRHDAPSEAIGYGKCMMMWDMLREDVGDQPFIQAVQKFYRDNKFKKASFNDLRAAFEAVSGKNFKPFFDQWVNRTGAPELQLADVQVQPRDGKYALTFTLKQIQDERPFDLSVPVAVSFPDEIKMEKVHLNQREQRFTFTYAERPAMVQVDPQFHVFRRLHYNEIPPALSKIFGSPRVLIVLPDESDAQSAAYRELAQIWSKDKTKDIEIKSAAQVRDLPADRAVWLFGRKNAFLRRVIEPALDDYDAKIGAQTVQLGKTELPYRDNSFVVSVRHPKNPQMVAVWLTVGTSKAVAGLARKLPHYGKYSYLAFTGDEPTNIAKGQWPAVHSPLRKIIPLANGTMPSAFKQNLPKRPALAQLAPLFSARRMMQDIKYLSSDELQGRGLGSAGIEKAAAYIAQQFKKAGLQPGADDGSYFQSWQEIINAKGDKGTVKNVIGILPGTNPTFAGQAVVLSAHYDHLGLGWPDVHKGDEGKIHHGADDNASGVAVLLELARVLGPSFKPERTIIFVAFTAEESGLKGSEYFIRHYKRFPANKIMADINLDTVGRLNDKKVLILNGSSAKEWPFLFMGVGYVTGVQAEMVSQQLDGSDQVSFVRHGIPAVQIFSGAHRDYHRPTDTWDKIDANGLVKIATLTKEAMAYLAERKEPLTFTGKTGTRPAPAIGAKGQRKVSTGTMPDFSYNGQGVKIQSVRPGSPAQKAGLRAGDVITEFGGKPVRSLRDYSVLLKAHNPGDVVKVKFERNGKTHEAEMKLKAR</sequence>
<evidence type="ECO:0000256" key="1">
    <source>
        <dbReference type="SAM" id="MobiDB-lite"/>
    </source>
</evidence>
<protein>
    <submittedName>
        <fullName evidence="3">M20/M25/M40 family metallo-hydrolase</fullName>
    </submittedName>
</protein>
<evidence type="ECO:0000313" key="3">
    <source>
        <dbReference type="EMBL" id="HHJ51663.1"/>
    </source>
</evidence>
<dbReference type="InterPro" id="IPR045175">
    <property type="entry name" value="M28_fam"/>
</dbReference>
<dbReference type="InterPro" id="IPR001478">
    <property type="entry name" value="PDZ"/>
</dbReference>
<accession>A0A7V5PMB1</accession>
<dbReference type="InterPro" id="IPR007484">
    <property type="entry name" value="Peptidase_M28"/>
</dbReference>
<dbReference type="InterPro" id="IPR036034">
    <property type="entry name" value="PDZ_sf"/>
</dbReference>
<dbReference type="Pfam" id="PF01433">
    <property type="entry name" value="Peptidase_M1"/>
    <property type="match status" value="1"/>
</dbReference>
<dbReference type="AlphaFoldDB" id="A0A7V5PMB1"/>
<dbReference type="Gene3D" id="1.10.390.10">
    <property type="entry name" value="Neutral Protease Domain 2"/>
    <property type="match status" value="1"/>
</dbReference>
<dbReference type="InterPro" id="IPR014782">
    <property type="entry name" value="Peptidase_M1_dom"/>
</dbReference>
<dbReference type="PROSITE" id="PS50106">
    <property type="entry name" value="PDZ"/>
    <property type="match status" value="1"/>
</dbReference>
<comment type="caution">
    <text evidence="3">The sequence shown here is derived from an EMBL/GenBank/DDBJ whole genome shotgun (WGS) entry which is preliminary data.</text>
</comment>
<gene>
    <name evidence="3" type="ORF">ENJ89_00585</name>
</gene>
<dbReference type="GO" id="GO:0008235">
    <property type="term" value="F:metalloexopeptidase activity"/>
    <property type="evidence" value="ECO:0007669"/>
    <property type="project" value="InterPro"/>
</dbReference>
<dbReference type="InterPro" id="IPR027268">
    <property type="entry name" value="Peptidase_M4/M1_CTD_sf"/>
</dbReference>
<dbReference type="Pfam" id="PF04389">
    <property type="entry name" value="Peptidase_M28"/>
    <property type="match status" value="1"/>
</dbReference>
<dbReference type="SUPFAM" id="SSF53187">
    <property type="entry name" value="Zn-dependent exopeptidases"/>
    <property type="match status" value="1"/>
</dbReference>
<dbReference type="SMART" id="SM00228">
    <property type="entry name" value="PDZ"/>
    <property type="match status" value="1"/>
</dbReference>
<dbReference type="SUPFAM" id="SSF55486">
    <property type="entry name" value="Metalloproteases ('zincins'), catalytic domain"/>
    <property type="match status" value="1"/>
</dbReference>
<dbReference type="Pfam" id="PF13180">
    <property type="entry name" value="PDZ_2"/>
    <property type="match status" value="1"/>
</dbReference>
<dbReference type="Gene3D" id="3.40.630.10">
    <property type="entry name" value="Zn peptidases"/>
    <property type="match status" value="1"/>
</dbReference>
<dbReference type="Gene3D" id="2.30.42.10">
    <property type="match status" value="1"/>
</dbReference>
<feature type="domain" description="PDZ" evidence="2">
    <location>
        <begin position="1006"/>
        <end position="1070"/>
    </location>
</feature>
<organism evidence="3">
    <name type="scientific">Caldithrix abyssi</name>
    <dbReference type="NCBI Taxonomy" id="187145"/>
    <lineage>
        <taxon>Bacteria</taxon>
        <taxon>Pseudomonadati</taxon>
        <taxon>Calditrichota</taxon>
        <taxon>Calditrichia</taxon>
        <taxon>Calditrichales</taxon>
        <taxon>Calditrichaceae</taxon>
        <taxon>Caldithrix</taxon>
    </lineage>
</organism>
<dbReference type="PANTHER" id="PTHR12147">
    <property type="entry name" value="METALLOPEPTIDASE M28 FAMILY MEMBER"/>
    <property type="match status" value="1"/>
</dbReference>
<name>A0A7V5PMB1_CALAY</name>
<dbReference type="SUPFAM" id="SSF50156">
    <property type="entry name" value="PDZ domain-like"/>
    <property type="match status" value="1"/>
</dbReference>
<dbReference type="EMBL" id="DROD01000037">
    <property type="protein sequence ID" value="HHJ51663.1"/>
    <property type="molecule type" value="Genomic_DNA"/>
</dbReference>
<feature type="non-terminal residue" evidence="3">
    <location>
        <position position="1"/>
    </location>
</feature>
<dbReference type="GO" id="GO:0008270">
    <property type="term" value="F:zinc ion binding"/>
    <property type="evidence" value="ECO:0007669"/>
    <property type="project" value="InterPro"/>
</dbReference>
<dbReference type="Proteomes" id="UP000886124">
    <property type="component" value="Unassembled WGS sequence"/>
</dbReference>